<dbReference type="Proteomes" id="UP001143372">
    <property type="component" value="Unassembled WGS sequence"/>
</dbReference>
<dbReference type="InterPro" id="IPR029063">
    <property type="entry name" value="SAM-dependent_MTases_sf"/>
</dbReference>
<organism evidence="8 9">
    <name type="scientific">Hansschlegelia plantiphila</name>
    <dbReference type="NCBI Taxonomy" id="374655"/>
    <lineage>
        <taxon>Bacteria</taxon>
        <taxon>Pseudomonadati</taxon>
        <taxon>Pseudomonadota</taxon>
        <taxon>Alphaproteobacteria</taxon>
        <taxon>Hyphomicrobiales</taxon>
        <taxon>Methylopilaceae</taxon>
        <taxon>Hansschlegelia</taxon>
    </lineage>
</organism>
<dbReference type="PANTHER" id="PTHR22807:SF53">
    <property type="entry name" value="RIBOSOMAL RNA SMALL SUBUNIT METHYLTRANSFERASE B-RELATED"/>
    <property type="match status" value="1"/>
</dbReference>
<dbReference type="PRINTS" id="PR02008">
    <property type="entry name" value="RCMTFAMILY"/>
</dbReference>
<comment type="similarity">
    <text evidence="5">Belongs to the class I-like SAM-binding methyltransferase superfamily. RsmB/NOP family.</text>
</comment>
<dbReference type="Pfam" id="PF01189">
    <property type="entry name" value="Methyltr_RsmB-F"/>
    <property type="match status" value="1"/>
</dbReference>
<name>A0A9W6J563_9HYPH</name>
<gene>
    <name evidence="8" type="ORF">GCM10008179_32370</name>
</gene>
<evidence type="ECO:0000256" key="3">
    <source>
        <dbReference type="ARBA" id="ARBA00022691"/>
    </source>
</evidence>
<evidence type="ECO:0000256" key="5">
    <source>
        <dbReference type="PROSITE-ProRule" id="PRU01023"/>
    </source>
</evidence>
<feature type="region of interest" description="Disordered" evidence="6">
    <location>
        <begin position="92"/>
        <end position="123"/>
    </location>
</feature>
<feature type="domain" description="SAM-dependent MTase RsmB/NOP-type" evidence="7">
    <location>
        <begin position="146"/>
        <end position="431"/>
    </location>
</feature>
<dbReference type="Gene3D" id="3.40.50.150">
    <property type="entry name" value="Vaccinia Virus protein VP39"/>
    <property type="match status" value="1"/>
</dbReference>
<evidence type="ECO:0000256" key="2">
    <source>
        <dbReference type="ARBA" id="ARBA00022679"/>
    </source>
</evidence>
<feature type="active site" description="Nucleophile" evidence="5">
    <location>
        <position position="362"/>
    </location>
</feature>
<feature type="binding site" evidence="5">
    <location>
        <position position="309"/>
    </location>
    <ligand>
        <name>S-adenosyl-L-methionine</name>
        <dbReference type="ChEBI" id="CHEBI:59789"/>
    </ligand>
</feature>
<dbReference type="RefSeq" id="WP_271169817.1">
    <property type="nucleotide sequence ID" value="NZ_BSFI01000022.1"/>
</dbReference>
<dbReference type="GO" id="GO:0001510">
    <property type="term" value="P:RNA methylation"/>
    <property type="evidence" value="ECO:0007669"/>
    <property type="project" value="InterPro"/>
</dbReference>
<dbReference type="CDD" id="cd02440">
    <property type="entry name" value="AdoMet_MTases"/>
    <property type="match status" value="1"/>
</dbReference>
<dbReference type="InterPro" id="IPR001678">
    <property type="entry name" value="MeTrfase_RsmB-F_NOP2_dom"/>
</dbReference>
<dbReference type="PROSITE" id="PS51686">
    <property type="entry name" value="SAM_MT_RSMB_NOP"/>
    <property type="match status" value="1"/>
</dbReference>
<evidence type="ECO:0000313" key="8">
    <source>
        <dbReference type="EMBL" id="GLK69599.1"/>
    </source>
</evidence>
<evidence type="ECO:0000256" key="6">
    <source>
        <dbReference type="SAM" id="MobiDB-lite"/>
    </source>
</evidence>
<dbReference type="AlphaFoldDB" id="A0A9W6J563"/>
<proteinExistence type="inferred from homology"/>
<keyword evidence="3 5" id="KW-0949">S-adenosyl-L-methionine</keyword>
<keyword evidence="1 5" id="KW-0489">Methyltransferase</keyword>
<reference evidence="8" key="1">
    <citation type="journal article" date="2014" name="Int. J. Syst. Evol. Microbiol.">
        <title>Complete genome sequence of Corynebacterium casei LMG S-19264T (=DSM 44701T), isolated from a smear-ripened cheese.</title>
        <authorList>
            <consortium name="US DOE Joint Genome Institute (JGI-PGF)"/>
            <person name="Walter F."/>
            <person name="Albersmeier A."/>
            <person name="Kalinowski J."/>
            <person name="Ruckert C."/>
        </authorList>
    </citation>
    <scope>NUCLEOTIDE SEQUENCE</scope>
    <source>
        <strain evidence="8">VKM B-2347</strain>
    </source>
</reference>
<comment type="caution">
    <text evidence="8">The sequence shown here is derived from an EMBL/GenBank/DDBJ whole genome shotgun (WGS) entry which is preliminary data.</text>
</comment>
<dbReference type="GO" id="GO:0003723">
    <property type="term" value="F:RNA binding"/>
    <property type="evidence" value="ECO:0007669"/>
    <property type="project" value="UniProtKB-UniRule"/>
</dbReference>
<protein>
    <submittedName>
        <fullName evidence="8">MFS transporter</fullName>
    </submittedName>
</protein>
<keyword evidence="9" id="KW-1185">Reference proteome</keyword>
<dbReference type="PANTHER" id="PTHR22807">
    <property type="entry name" value="NOP2 YEAST -RELATED NOL1/NOP2/FMU SUN DOMAIN-CONTAINING"/>
    <property type="match status" value="1"/>
</dbReference>
<feature type="binding site" evidence="5">
    <location>
        <position position="263"/>
    </location>
    <ligand>
        <name>S-adenosyl-L-methionine</name>
        <dbReference type="ChEBI" id="CHEBI:59789"/>
    </ligand>
</feature>
<keyword evidence="2 5" id="KW-0808">Transferase</keyword>
<comment type="caution">
    <text evidence="5">Lacks conserved residue(s) required for the propagation of feature annotation.</text>
</comment>
<keyword evidence="4 5" id="KW-0694">RNA-binding</keyword>
<dbReference type="GO" id="GO:0008173">
    <property type="term" value="F:RNA methyltransferase activity"/>
    <property type="evidence" value="ECO:0007669"/>
    <property type="project" value="InterPro"/>
</dbReference>
<dbReference type="InterPro" id="IPR023267">
    <property type="entry name" value="RCMT"/>
</dbReference>
<reference evidence="8" key="2">
    <citation type="submission" date="2023-01" db="EMBL/GenBank/DDBJ databases">
        <authorList>
            <person name="Sun Q."/>
            <person name="Evtushenko L."/>
        </authorList>
    </citation>
    <scope>NUCLEOTIDE SEQUENCE</scope>
    <source>
        <strain evidence="8">VKM B-2347</strain>
    </source>
</reference>
<evidence type="ECO:0000313" key="9">
    <source>
        <dbReference type="Proteomes" id="UP001143372"/>
    </source>
</evidence>
<evidence type="ECO:0000256" key="4">
    <source>
        <dbReference type="ARBA" id="ARBA00022884"/>
    </source>
</evidence>
<dbReference type="SUPFAM" id="SSF53335">
    <property type="entry name" value="S-adenosyl-L-methionine-dependent methyltransferases"/>
    <property type="match status" value="1"/>
</dbReference>
<dbReference type="InterPro" id="IPR049560">
    <property type="entry name" value="MeTrfase_RsmB-F_NOP2_cat"/>
</dbReference>
<evidence type="ECO:0000259" key="7">
    <source>
        <dbReference type="PROSITE" id="PS51686"/>
    </source>
</evidence>
<sequence length="431" mass="45504">MTPAAHALAAIEVLSEIESRHRPAPQALKDWGGSHRFAGSGDRARIASLVYDALRSRASIAWRMGAETPRALVLGALVFTRSADATALAAAFGSSPHAPEPPSDAERSAMTSGDSLEGAPAHVRGDYPEWLDVPLARAFGDERAEEGEALARRAPLDLRVNALKGDRAKAERSLAHLKPIPTPLSPWGLRIPLSDDGRGPPVQAEPAYLKGLVEVQDEGSQIAALIAAAAPGEQVVDLCAGAGGKTLALAAGMRNTGQIYAHDSDVRRLAPLNERATRAGVRNFQFRSPRGGADVLSDLVERADLVLVDAPCTGAGTWRRNPDAKWRMRPSALEQRMVEQDAVLEAGAPLVKPGGRLVYVTCSVLSEENEDRIAAFLSRHPEFRSVPAVEAAVSAGLPAVAAHANGAGDALLLTPRRSGTDGFFVATLSRS</sequence>
<accession>A0A9W6J563</accession>
<dbReference type="EMBL" id="BSFI01000022">
    <property type="protein sequence ID" value="GLK69599.1"/>
    <property type="molecule type" value="Genomic_DNA"/>
</dbReference>
<evidence type="ECO:0000256" key="1">
    <source>
        <dbReference type="ARBA" id="ARBA00022603"/>
    </source>
</evidence>